<keyword evidence="2" id="KW-0235">DNA replication</keyword>
<comment type="similarity">
    <text evidence="1">Belongs to the microviridae F protein family.</text>
</comment>
<dbReference type="WBParaSite" id="ACRNAN_scaffold13624.g20561.t1">
    <property type="protein sequence ID" value="ACRNAN_scaffold13624.g20561.t1"/>
    <property type="gene ID" value="ACRNAN_scaffold13624.g20561"/>
</dbReference>
<evidence type="ECO:0000256" key="3">
    <source>
        <dbReference type="ARBA" id="ARBA00022722"/>
    </source>
</evidence>
<dbReference type="Pfam" id="PF02305">
    <property type="entry name" value="Phage_F"/>
    <property type="match status" value="1"/>
</dbReference>
<dbReference type="Proteomes" id="UP000887540">
    <property type="component" value="Unplaced"/>
</dbReference>
<dbReference type="InterPro" id="IPR016407">
    <property type="entry name" value="C-protein"/>
</dbReference>
<reference evidence="8" key="1">
    <citation type="submission" date="2022-11" db="UniProtKB">
        <authorList>
            <consortium name="WormBaseParasite"/>
        </authorList>
    </citation>
    <scope>IDENTIFICATION</scope>
</reference>
<dbReference type="Pfam" id="PF04687">
    <property type="entry name" value="Microvir_H"/>
    <property type="match status" value="1"/>
</dbReference>
<evidence type="ECO:0000256" key="2">
    <source>
        <dbReference type="ARBA" id="ARBA00022705"/>
    </source>
</evidence>
<evidence type="ECO:0000313" key="8">
    <source>
        <dbReference type="WBParaSite" id="ACRNAN_scaffold13624.g20561.t1"/>
    </source>
</evidence>
<keyword evidence="5" id="KW-0378">Hydrolase</keyword>
<protein>
    <submittedName>
        <fullName evidence="8">G protein</fullName>
    </submittedName>
</protein>
<evidence type="ECO:0000256" key="4">
    <source>
        <dbReference type="ARBA" id="ARBA00022759"/>
    </source>
</evidence>
<dbReference type="InterPro" id="IPR006777">
    <property type="entry name" value="Microvir_H"/>
</dbReference>
<dbReference type="Gene3D" id="2.60.169.10">
    <property type="entry name" value="Microviridae F protein"/>
    <property type="match status" value="1"/>
</dbReference>
<dbReference type="GO" id="GO:0006260">
    <property type="term" value="P:DNA replication"/>
    <property type="evidence" value="ECO:0007669"/>
    <property type="project" value="UniProtKB-KW"/>
</dbReference>
<dbReference type="InterPro" id="IPR037002">
    <property type="entry name" value="Microviridae_protein_F_sf"/>
</dbReference>
<dbReference type="Gene3D" id="6.10.250.2700">
    <property type="match status" value="1"/>
</dbReference>
<sequence>MSNIQTGAERMPHDLSHLGFLAGQIGRLITISTTPVIAGDSFEMDAVGALRLSPLRRGLAIDSTVDIFTFYVPHRHVYGEQWIKFMKDGVNATPLPTVNTTGYIDHAAFLGTINPDTNKIPKHLFQGYLNIYNNYFKAPWMPDRTEANPNELNQDDARYGFRCCHLKNIWTAPLPPETELSRQMTTSTTSIDIMGLQAAYANLHTDQERDYFMQRYHDVISSFGGKTSYDADNRPLLVMRSNLWASGYDVDGTDQTSLGQFSGRVQQTYKHSVPRFFVPEHGTMFTLALVRFPPTATKEIQYLNAKGALTYTDIAGDPVLYGNLPPREISMKDVFRSGDSSKKFKIAEGQWYRYAPSNRLLVICKNAYLFATMIMTSVSSPFSCCSGITPKATSSTLYFDSLTVNAGNGGFLHCIQMDTSVNAANQVVSVGADIAFDADPKFFACLVRFESSSVPTTLPTAYDVYPLDGRHDGGYYTVKDCVTIDVLPRDVLATDNNTVGMGDAGIKSAIQGSNVPNPDEAVPSFVSGAMAKAGKGLLEGTLQAGTSAVSDKLLDLVGLGGKSAADKGKDTRDYLAAAFPELNAWERAGADASSAGMVDAGFENQKELTKMQLDNQKEIAEMQNETQKEIAGIQSATSRQNTKDQVYAQNEMLAYQQKESTARVASIMENTNLSKQQQVSEIMRQMLTQAQTAGQYFTNDQIKEMTRKVSAEVDLVHQQTQNQRYGSSHIGATAKDISNVVTDAASGVVDIFHGIDKAVADTWNNFWKDGLTPSQLYVFMPPNLGGFFMVRSYYPSECHADYFDFERIEALKPAIEACGISTLSQSPMLGFHKQMDNRIKLLEEILSFRMQGVEFDNGDMYVDGHKAASDVRDEFVSVTEKLMDELAQCYNVLPQLDINNTIDHRPEGDEKWFLENEKTVTQFCRKLAAERPLKDIRDEYNYPKKKGIKDECSRLLEASTMKSRRGFAIQRLMNAMRQAHADGWFIVFDTLTLADDRLEAFYDNPNALRDYFRDIGRMVLAAEGRKANDSHADCYQYFCVPEYGTANGRLHFHAVHFMRTLPTGSVDPNFGRRVRNRRQLNSLQNTWPYGYSMPIAVRYTQDAFSRSGWLWPVDAKGEPLKATSYMAVGFYVAKYVNKKSDMDLAAKGLGAKEWNNSLKTKLSLLPKKLFRIRMSRNFGMKMLTMTNLSTECLIQLTKLGYDATPFNQILKQNAKREMRLRLGKVTVADVLAAQPVTTNLLKFMRASIKMIGVSNLQSFIASMTQKLTLSDISDESKNYLDKAGITTACLRIKSKYESHFVHGRDSLVDILKERGLLSESDAVQPLIDRFGLY</sequence>
<dbReference type="GO" id="GO:0016787">
    <property type="term" value="F:hydrolase activity"/>
    <property type="evidence" value="ECO:0007669"/>
    <property type="project" value="UniProtKB-KW"/>
</dbReference>
<keyword evidence="3" id="KW-0540">Nuclease</keyword>
<evidence type="ECO:0000313" key="7">
    <source>
        <dbReference type="Proteomes" id="UP000887540"/>
    </source>
</evidence>
<proteinExistence type="inferred from homology"/>
<dbReference type="InterPro" id="IPR008766">
    <property type="entry name" value="Replication_gene_A-like"/>
</dbReference>
<feature type="domain" description="Replication gene A protein-like" evidence="6">
    <location>
        <begin position="864"/>
        <end position="1142"/>
    </location>
</feature>
<name>A0A914CRB6_9BILA</name>
<dbReference type="GO" id="GO:0044003">
    <property type="term" value="P:symbiont-mediated perturbation of host process"/>
    <property type="evidence" value="ECO:0007669"/>
    <property type="project" value="InterPro"/>
</dbReference>
<dbReference type="Pfam" id="PF05840">
    <property type="entry name" value="Phage_GPA"/>
    <property type="match status" value="1"/>
</dbReference>
<dbReference type="InterPro" id="IPR016184">
    <property type="entry name" value="Capsid/spike_ssDNA_virus"/>
</dbReference>
<dbReference type="GO" id="GO:0019073">
    <property type="term" value="P:viral DNA genome packaging"/>
    <property type="evidence" value="ECO:0007669"/>
    <property type="project" value="InterPro"/>
</dbReference>
<dbReference type="InterPro" id="IPR029053">
    <property type="entry name" value="Viral_coat"/>
</dbReference>
<dbReference type="GO" id="GO:0004519">
    <property type="term" value="F:endonuclease activity"/>
    <property type="evidence" value="ECO:0007669"/>
    <property type="project" value="UniProtKB-KW"/>
</dbReference>
<dbReference type="GO" id="GO:0005198">
    <property type="term" value="F:structural molecule activity"/>
    <property type="evidence" value="ECO:0007669"/>
    <property type="project" value="InterPro"/>
</dbReference>
<keyword evidence="4" id="KW-0255">Endonuclease</keyword>
<dbReference type="Pfam" id="PF12025">
    <property type="entry name" value="Phage_C"/>
    <property type="match status" value="1"/>
</dbReference>
<dbReference type="SUPFAM" id="SSF88645">
    <property type="entry name" value="ssDNA viruses"/>
    <property type="match status" value="2"/>
</dbReference>
<keyword evidence="7" id="KW-1185">Reference proteome</keyword>
<evidence type="ECO:0000259" key="6">
    <source>
        <dbReference type="Pfam" id="PF05840"/>
    </source>
</evidence>
<evidence type="ECO:0000256" key="5">
    <source>
        <dbReference type="ARBA" id="ARBA00022801"/>
    </source>
</evidence>
<organism evidence="7 8">
    <name type="scientific">Acrobeloides nanus</name>
    <dbReference type="NCBI Taxonomy" id="290746"/>
    <lineage>
        <taxon>Eukaryota</taxon>
        <taxon>Metazoa</taxon>
        <taxon>Ecdysozoa</taxon>
        <taxon>Nematoda</taxon>
        <taxon>Chromadorea</taxon>
        <taxon>Rhabditida</taxon>
        <taxon>Tylenchina</taxon>
        <taxon>Cephalobomorpha</taxon>
        <taxon>Cephaloboidea</taxon>
        <taxon>Cephalobidae</taxon>
        <taxon>Acrobeloides</taxon>
    </lineage>
</organism>
<dbReference type="Gene3D" id="2.60.120.20">
    <property type="match status" value="1"/>
</dbReference>
<dbReference type="GO" id="GO:0046718">
    <property type="term" value="P:symbiont entry into host cell"/>
    <property type="evidence" value="ECO:0007669"/>
    <property type="project" value="InterPro"/>
</dbReference>
<accession>A0A914CRB6</accession>
<evidence type="ECO:0000256" key="1">
    <source>
        <dbReference type="ARBA" id="ARBA00009963"/>
    </source>
</evidence>
<dbReference type="InterPro" id="IPR003514">
    <property type="entry name" value="Microviridae_protein_F"/>
</dbReference>